<dbReference type="InterPro" id="IPR027417">
    <property type="entry name" value="P-loop_NTPase"/>
</dbReference>
<accession>A0A0W8E4K5</accession>
<comment type="caution">
    <text evidence="1">The sequence shown here is derived from an EMBL/GenBank/DDBJ whole genome shotgun (WGS) entry which is preliminary data.</text>
</comment>
<proteinExistence type="predicted"/>
<name>A0A0W8E4K5_9ZZZZ</name>
<sequence>MYPGGNTRYGFYSLYDHMVLPRVKRKIILKGGPGVGKSTFMKKVGVFFAEKGFDIEYHWCSSDDNSLDGIVIGDHQVCILDGTAPHVVDPIWPGAVDEIINLGEYWDREQLTSARDTVIKLTRNIGRYFDLAYRRLQESGIAYDELKSYNSRSIDEKALSRNIQALASDFLGSETSSFEKTRHLFPGAITPSGLNTKIESLIPEDASLFAVKGSPGSGLKKLFKYVEGILELAGIYAEIFHNPFDPSEIDLIILPASRKALLDTSSNIFAYENRLQAPKYRRILDFDKFLDPLEIDIYAKTIAQSRDRMEDGIRDAVYFIESAKKAHDELELYYIPAMDFEAINTRREKLQEELLQEL</sequence>
<reference evidence="1" key="1">
    <citation type="journal article" date="2015" name="Proc. Natl. Acad. Sci. U.S.A.">
        <title>Networks of energetic and metabolic interactions define dynamics in microbial communities.</title>
        <authorList>
            <person name="Embree M."/>
            <person name="Liu J.K."/>
            <person name="Al-Bassam M.M."/>
            <person name="Zengler K."/>
        </authorList>
    </citation>
    <scope>NUCLEOTIDE SEQUENCE</scope>
</reference>
<dbReference type="AlphaFoldDB" id="A0A0W8E4K5"/>
<dbReference type="SUPFAM" id="SSF52540">
    <property type="entry name" value="P-loop containing nucleoside triphosphate hydrolases"/>
    <property type="match status" value="1"/>
</dbReference>
<organism evidence="1">
    <name type="scientific">hydrocarbon metagenome</name>
    <dbReference type="NCBI Taxonomy" id="938273"/>
    <lineage>
        <taxon>unclassified sequences</taxon>
        <taxon>metagenomes</taxon>
        <taxon>ecological metagenomes</taxon>
    </lineage>
</organism>
<dbReference type="EMBL" id="LNQE01001877">
    <property type="protein sequence ID" value="KUG03538.1"/>
    <property type="molecule type" value="Genomic_DNA"/>
</dbReference>
<protein>
    <submittedName>
        <fullName evidence="1">Atpase</fullName>
    </submittedName>
</protein>
<evidence type="ECO:0000313" key="1">
    <source>
        <dbReference type="EMBL" id="KUG03538.1"/>
    </source>
</evidence>
<gene>
    <name evidence="1" type="ORF">ASZ90_018971</name>
</gene>